<reference evidence="3" key="1">
    <citation type="submission" date="2020-10" db="EMBL/GenBank/DDBJ databases">
        <authorList>
            <person name="Gilroy R."/>
        </authorList>
    </citation>
    <scope>NUCLEOTIDE SEQUENCE</scope>
    <source>
        <strain evidence="3">CHK195-26880</strain>
    </source>
</reference>
<gene>
    <name evidence="3" type="ORF">IAB59_06100</name>
</gene>
<reference evidence="3" key="2">
    <citation type="journal article" date="2021" name="PeerJ">
        <title>Extensive microbial diversity within the chicken gut microbiome revealed by metagenomics and culture.</title>
        <authorList>
            <person name="Gilroy R."/>
            <person name="Ravi A."/>
            <person name="Getino M."/>
            <person name="Pursley I."/>
            <person name="Horton D.L."/>
            <person name="Alikhan N.F."/>
            <person name="Baker D."/>
            <person name="Gharbi K."/>
            <person name="Hall N."/>
            <person name="Watson M."/>
            <person name="Adriaenssens E.M."/>
            <person name="Foster-Nyarko E."/>
            <person name="Jarju S."/>
            <person name="Secka A."/>
            <person name="Antonio M."/>
            <person name="Oren A."/>
            <person name="Chaudhuri R.R."/>
            <person name="La Ragione R."/>
            <person name="Hildebrand F."/>
            <person name="Pallen M.J."/>
        </authorList>
    </citation>
    <scope>NUCLEOTIDE SEQUENCE</scope>
    <source>
        <strain evidence="3">CHK195-26880</strain>
    </source>
</reference>
<organism evidence="3 4">
    <name type="scientific">Candidatus Onthousia faecipullorum</name>
    <dbReference type="NCBI Taxonomy" id="2840887"/>
    <lineage>
        <taxon>Bacteria</taxon>
        <taxon>Bacillati</taxon>
        <taxon>Bacillota</taxon>
        <taxon>Bacilli</taxon>
        <taxon>Candidatus Onthousia</taxon>
    </lineage>
</organism>
<proteinExistence type="predicted"/>
<feature type="compositionally biased region" description="Basic and acidic residues" evidence="1">
    <location>
        <begin position="1"/>
        <end position="10"/>
    </location>
</feature>
<protein>
    <submittedName>
        <fullName evidence="3">Uncharacterized protein</fullName>
    </submittedName>
</protein>
<feature type="region of interest" description="Disordered" evidence="1">
    <location>
        <begin position="1"/>
        <end position="66"/>
    </location>
</feature>
<keyword evidence="2" id="KW-1133">Transmembrane helix</keyword>
<sequence>MDNKNNDESKVVTQENGNTTQSTPQTDSKPQVVEASDTKEVAQTPIDNKQQANETLPSAVKEETNTTLKEKKGHPIFLVLLMILLFAFVYFLPDITEYVTNYMNERTGANELKSGRMTCTYENVTDNINYNYEITFNYVRNRLRNSTMVTTNRLADTATDTSILTERENACEALQAVLQENNIGMTASCSVSAAVQVTTQTINYEELDMDFITSNIAEFEGFYPEYELNESVTVIEQELENNGYTCQRNEYNDASE</sequence>
<evidence type="ECO:0000313" key="3">
    <source>
        <dbReference type="EMBL" id="HIT38027.1"/>
    </source>
</evidence>
<evidence type="ECO:0000313" key="4">
    <source>
        <dbReference type="Proteomes" id="UP000886833"/>
    </source>
</evidence>
<evidence type="ECO:0000256" key="2">
    <source>
        <dbReference type="SAM" id="Phobius"/>
    </source>
</evidence>
<accession>A0A9D1GBF8</accession>
<dbReference type="EMBL" id="DVKQ01000078">
    <property type="protein sequence ID" value="HIT38027.1"/>
    <property type="molecule type" value="Genomic_DNA"/>
</dbReference>
<feature type="compositionally biased region" description="Polar residues" evidence="1">
    <location>
        <begin position="11"/>
        <end position="29"/>
    </location>
</feature>
<evidence type="ECO:0000256" key="1">
    <source>
        <dbReference type="SAM" id="MobiDB-lite"/>
    </source>
</evidence>
<dbReference type="AlphaFoldDB" id="A0A9D1GBF8"/>
<name>A0A9D1GBF8_9FIRM</name>
<comment type="caution">
    <text evidence="3">The sequence shown here is derived from an EMBL/GenBank/DDBJ whole genome shotgun (WGS) entry which is preliminary data.</text>
</comment>
<keyword evidence="2" id="KW-0472">Membrane</keyword>
<feature type="transmembrane region" description="Helical" evidence="2">
    <location>
        <begin position="76"/>
        <end position="93"/>
    </location>
</feature>
<dbReference type="Proteomes" id="UP000886833">
    <property type="component" value="Unassembled WGS sequence"/>
</dbReference>
<keyword evidence="2" id="KW-0812">Transmembrane</keyword>
<feature type="compositionally biased region" description="Polar residues" evidence="1">
    <location>
        <begin position="45"/>
        <end position="56"/>
    </location>
</feature>